<dbReference type="RefSeq" id="WP_039251848.1">
    <property type="nucleotide sequence ID" value="NZ_JENJ01000001.1"/>
</dbReference>
<dbReference type="InterPro" id="IPR007438">
    <property type="entry name" value="DUF488"/>
</dbReference>
<dbReference type="Pfam" id="PF04343">
    <property type="entry name" value="DUF488"/>
    <property type="match status" value="1"/>
</dbReference>
<dbReference type="Proteomes" id="UP000030012">
    <property type="component" value="Unassembled WGS sequence"/>
</dbReference>
<dbReference type="AlphaFoldDB" id="A0A0A0IC10"/>
<reference evidence="1 2" key="1">
    <citation type="submission" date="2014-01" db="EMBL/GenBank/DDBJ databases">
        <title>Plasmidome dynamics in the species complex Clostridium novyi sensu lato converts strains of independent lineages into distinctly different pathogens.</title>
        <authorList>
            <person name="Skarin H."/>
            <person name="Segerman B."/>
        </authorList>
    </citation>
    <scope>NUCLEOTIDE SEQUENCE [LARGE SCALE GENOMIC DNA]</scope>
    <source>
        <strain evidence="1 2">4552</strain>
    </source>
</reference>
<proteinExistence type="predicted"/>
<protein>
    <recommendedName>
        <fullName evidence="3">DUF488 domain-containing protein</fullName>
    </recommendedName>
</protein>
<name>A0A0A0IC10_CLONO</name>
<comment type="caution">
    <text evidence="1">The sequence shown here is derived from an EMBL/GenBank/DDBJ whole genome shotgun (WGS) entry which is preliminary data.</text>
</comment>
<dbReference type="PANTHER" id="PTHR39337:SF1">
    <property type="entry name" value="BLR5642 PROTEIN"/>
    <property type="match status" value="1"/>
</dbReference>
<evidence type="ECO:0000313" key="1">
    <source>
        <dbReference type="EMBL" id="KGM98452.1"/>
    </source>
</evidence>
<evidence type="ECO:0008006" key="3">
    <source>
        <dbReference type="Google" id="ProtNLM"/>
    </source>
</evidence>
<evidence type="ECO:0000313" key="2">
    <source>
        <dbReference type="Proteomes" id="UP000030012"/>
    </source>
</evidence>
<dbReference type="OrthoDB" id="9789109at2"/>
<sequence length="211" mass="24994">MKCYTIGYSDRKLEEFLELLRLYNIDCIMDIRNNPYSSNNSRVYDKEILEKQIKQCGINYMYMGNQLSVQKIHDELKKKGKSINFYNALEDNIFNKGINKIVTGIKRGHKIALMCEEKNPFNCSRGIVIGYALKKIGVNLQHIISDIIWKTQERIEEEIYVTYEPFFQDKFVNPTIQDMVEEDDYDKVNFNDIKKRVIEAGYVKKFKEIRN</sequence>
<dbReference type="EMBL" id="JENJ01000001">
    <property type="protein sequence ID" value="KGM98452.1"/>
    <property type="molecule type" value="Genomic_DNA"/>
</dbReference>
<dbReference type="PANTHER" id="PTHR39337">
    <property type="entry name" value="BLR5642 PROTEIN"/>
    <property type="match status" value="1"/>
</dbReference>
<accession>A0A0A0IC10</accession>
<gene>
    <name evidence="1" type="ORF">Z968_00435</name>
</gene>
<organism evidence="1 2">
    <name type="scientific">Clostridium novyi A str. 4552</name>
    <dbReference type="NCBI Taxonomy" id="1444289"/>
    <lineage>
        <taxon>Bacteria</taxon>
        <taxon>Bacillati</taxon>
        <taxon>Bacillota</taxon>
        <taxon>Clostridia</taxon>
        <taxon>Eubacteriales</taxon>
        <taxon>Clostridiaceae</taxon>
        <taxon>Clostridium</taxon>
    </lineage>
</organism>